<dbReference type="InterPro" id="IPR005358">
    <property type="entry name" value="Puta_zinc/iron-chelating_dom"/>
</dbReference>
<accession>A0ABS7F332</accession>
<evidence type="ECO:0000256" key="2">
    <source>
        <dbReference type="SAM" id="MobiDB-lite"/>
    </source>
</evidence>
<name>A0ABS7F332_9PROT</name>
<dbReference type="HAMAP" id="MF_00676">
    <property type="entry name" value="UPF0260"/>
    <property type="match status" value="1"/>
</dbReference>
<feature type="region of interest" description="Disordered" evidence="2">
    <location>
        <begin position="147"/>
        <end position="172"/>
    </location>
</feature>
<keyword evidence="4" id="KW-1185">Reference proteome</keyword>
<dbReference type="PANTHER" id="PTHR37421:SF1">
    <property type="entry name" value="UPF0260 PROTEIN YCGN"/>
    <property type="match status" value="1"/>
</dbReference>
<evidence type="ECO:0000256" key="1">
    <source>
        <dbReference type="HAMAP-Rule" id="MF_00676"/>
    </source>
</evidence>
<dbReference type="NCBIfam" id="NF003507">
    <property type="entry name" value="PRK05170.2-5"/>
    <property type="match status" value="1"/>
</dbReference>
<protein>
    <recommendedName>
        <fullName evidence="1">UPF0260 protein K1J50_10990</fullName>
    </recommendedName>
</protein>
<reference evidence="3 4" key="1">
    <citation type="submission" date="2021-08" db="EMBL/GenBank/DDBJ databases">
        <title>Caldovatus sediminis gen. nov., sp. nov., a moderately thermophilic bacterium isolated from a hot spring.</title>
        <authorList>
            <person name="Hu C.-J."/>
            <person name="Li W.-J."/>
            <person name="Xian W.-D."/>
        </authorList>
    </citation>
    <scope>NUCLEOTIDE SEQUENCE [LARGE SCALE GENOMIC DNA]</scope>
    <source>
        <strain evidence="3 4">SYSU G05006</strain>
    </source>
</reference>
<comment type="caution">
    <text evidence="3">The sequence shown here is derived from an EMBL/GenBank/DDBJ whole genome shotgun (WGS) entry which is preliminary data.</text>
</comment>
<dbReference type="EMBL" id="JAHZUY010000027">
    <property type="protein sequence ID" value="MBW8270012.1"/>
    <property type="molecule type" value="Genomic_DNA"/>
</dbReference>
<dbReference type="NCBIfam" id="NF003501">
    <property type="entry name" value="PRK05170.1-5"/>
    <property type="match status" value="1"/>
</dbReference>
<dbReference type="Pfam" id="PF03692">
    <property type="entry name" value="CxxCxxCC"/>
    <property type="match status" value="1"/>
</dbReference>
<evidence type="ECO:0000313" key="4">
    <source>
        <dbReference type="Proteomes" id="UP001519924"/>
    </source>
</evidence>
<sequence>MPVPVPFWRAKTLAAMTRAEWESLCDGCGRCCLHKLRDEETDALAFTEVACRLLDIASCRCADYERRRRWVPDCVKLTPRRVAAADWLPPTCAYRLLAEGKDLPWWHPLVSGDPETVHRAGVSVRGRAVRERDAGAFEDHVAAWPGRWPRRAGPPPPALPRPRAAGAGPRTVVRRVPAAAAARAPGRGARNGTA</sequence>
<dbReference type="PANTHER" id="PTHR37421">
    <property type="entry name" value="UPF0260 PROTEIN YCGN"/>
    <property type="match status" value="1"/>
</dbReference>
<evidence type="ECO:0000313" key="3">
    <source>
        <dbReference type="EMBL" id="MBW8270012.1"/>
    </source>
</evidence>
<dbReference type="InterPro" id="IPR008228">
    <property type="entry name" value="UCP006173"/>
</dbReference>
<feature type="compositionally biased region" description="Low complexity" evidence="2">
    <location>
        <begin position="161"/>
        <end position="172"/>
    </location>
</feature>
<organism evidence="3 4">
    <name type="scientific">Caldovatus aquaticus</name>
    <dbReference type="NCBI Taxonomy" id="2865671"/>
    <lineage>
        <taxon>Bacteria</taxon>
        <taxon>Pseudomonadati</taxon>
        <taxon>Pseudomonadota</taxon>
        <taxon>Alphaproteobacteria</taxon>
        <taxon>Acetobacterales</taxon>
        <taxon>Roseomonadaceae</taxon>
        <taxon>Caldovatus</taxon>
    </lineage>
</organism>
<dbReference type="Proteomes" id="UP001519924">
    <property type="component" value="Unassembled WGS sequence"/>
</dbReference>
<comment type="similarity">
    <text evidence="1">Belongs to the UPF0260 family.</text>
</comment>
<gene>
    <name evidence="3" type="ORF">K1J50_10990</name>
</gene>
<proteinExistence type="inferred from homology"/>